<feature type="compositionally biased region" description="Low complexity" evidence="3">
    <location>
        <begin position="45"/>
        <end position="58"/>
    </location>
</feature>
<dbReference type="GO" id="GO:0005758">
    <property type="term" value="C:mitochondrial intermembrane space"/>
    <property type="evidence" value="ECO:0007669"/>
    <property type="project" value="TreeGrafter"/>
</dbReference>
<gene>
    <name evidence="4" type="ORF">L203_101900</name>
</gene>
<evidence type="ECO:0000256" key="1">
    <source>
        <dbReference type="ARBA" id="ARBA00006196"/>
    </source>
</evidence>
<dbReference type="EMBL" id="CP143785">
    <property type="protein sequence ID" value="WVN86728.1"/>
    <property type="molecule type" value="Genomic_DNA"/>
</dbReference>
<dbReference type="PANTHER" id="PTHR46403:SF1">
    <property type="entry name" value="TP53-REGULATED INHIBITOR OF APOPTOSIS 1"/>
    <property type="match status" value="1"/>
</dbReference>
<dbReference type="PANTHER" id="PTHR46403">
    <property type="entry name" value="TP53-REGULATED INHIBITOR OF APOPTOSIS 1"/>
    <property type="match status" value="1"/>
</dbReference>
<dbReference type="GO" id="GO:0005829">
    <property type="term" value="C:cytosol"/>
    <property type="evidence" value="ECO:0007669"/>
    <property type="project" value="TreeGrafter"/>
</dbReference>
<evidence type="ECO:0000256" key="2">
    <source>
        <dbReference type="ARBA" id="ARBA00023157"/>
    </source>
</evidence>
<dbReference type="Pfam" id="PF05254">
    <property type="entry name" value="UPF0203"/>
    <property type="match status" value="2"/>
</dbReference>
<feature type="region of interest" description="Disordered" evidence="3">
    <location>
        <begin position="45"/>
        <end position="72"/>
    </location>
</feature>
<organism evidence="4 5">
    <name type="scientific">Cryptococcus depauperatus CBS 7841</name>
    <dbReference type="NCBI Taxonomy" id="1295531"/>
    <lineage>
        <taxon>Eukaryota</taxon>
        <taxon>Fungi</taxon>
        <taxon>Dikarya</taxon>
        <taxon>Basidiomycota</taxon>
        <taxon>Agaricomycotina</taxon>
        <taxon>Tremellomycetes</taxon>
        <taxon>Tremellales</taxon>
        <taxon>Cryptococcaceae</taxon>
        <taxon>Cryptococcus</taxon>
    </lineage>
</organism>
<dbReference type="GO" id="GO:0045332">
    <property type="term" value="P:phospholipid translocation"/>
    <property type="evidence" value="ECO:0007669"/>
    <property type="project" value="TreeGrafter"/>
</dbReference>
<reference evidence="4" key="2">
    <citation type="journal article" date="2022" name="Elife">
        <title>Obligate sexual reproduction of a homothallic fungus closely related to the Cryptococcus pathogenic species complex.</title>
        <authorList>
            <person name="Passer A.R."/>
            <person name="Clancey S.A."/>
            <person name="Shea T."/>
            <person name="David-Palma M."/>
            <person name="Averette A.F."/>
            <person name="Boekhout T."/>
            <person name="Porcel B.M."/>
            <person name="Nowrousian M."/>
            <person name="Cuomo C.A."/>
            <person name="Sun S."/>
            <person name="Heitman J."/>
            <person name="Coelho M.A."/>
        </authorList>
    </citation>
    <scope>NUCLEOTIDE SEQUENCE</scope>
    <source>
        <strain evidence="4">CBS 7841</strain>
    </source>
</reference>
<dbReference type="GO" id="GO:0005634">
    <property type="term" value="C:nucleus"/>
    <property type="evidence" value="ECO:0007669"/>
    <property type="project" value="TreeGrafter"/>
</dbReference>
<evidence type="ECO:0000313" key="4">
    <source>
        <dbReference type="EMBL" id="WVN86728.1"/>
    </source>
</evidence>
<dbReference type="GO" id="GO:1990050">
    <property type="term" value="F:phosphatidic acid transfer activity"/>
    <property type="evidence" value="ECO:0007669"/>
    <property type="project" value="TreeGrafter"/>
</dbReference>
<reference evidence="4" key="3">
    <citation type="submission" date="2024-01" db="EMBL/GenBank/DDBJ databases">
        <authorList>
            <person name="Coelho M.A."/>
            <person name="David-Palma M."/>
            <person name="Shea T."/>
            <person name="Sun S."/>
            <person name="Cuomo C.A."/>
            <person name="Heitman J."/>
        </authorList>
    </citation>
    <scope>NUCLEOTIDE SEQUENCE</scope>
    <source>
        <strain evidence="4">CBS 7841</strain>
    </source>
</reference>
<accession>A0AAJ8M069</accession>
<dbReference type="AlphaFoldDB" id="A0AAJ8M069"/>
<protein>
    <submittedName>
        <fullName evidence="4">Uncharacterized protein</fullName>
    </submittedName>
</protein>
<dbReference type="RefSeq" id="XP_066067428.1">
    <property type="nucleotide sequence ID" value="XM_066211331.1"/>
</dbReference>
<dbReference type="KEGG" id="cdep:91086112"/>
<keyword evidence="2" id="KW-1015">Disulfide bond</keyword>
<sequence>MQSLSPECTPLKHRYDTCFNLWFEGYLQPALDNARPVIYPPSIPSTASASASPSISSPDQHQDVPQSETQEIGRKPLITSWSNVFPTSHRQSTDVDQTHRRHLLPIPNAGGPEVAEYSGPVSDAVYVDEVDKKGKTRVQVKAEEYDRACGQVWRDYQGCLKRAIRKNENLSTLLEQAREEHPLKSMEKLAGTAWDPKTNPADIGTNDI</sequence>
<name>A0AAJ8M069_9TREE</name>
<keyword evidence="5" id="KW-1185">Reference proteome</keyword>
<evidence type="ECO:0000313" key="5">
    <source>
        <dbReference type="Proteomes" id="UP000094043"/>
    </source>
</evidence>
<evidence type="ECO:0000256" key="3">
    <source>
        <dbReference type="SAM" id="MobiDB-lite"/>
    </source>
</evidence>
<proteinExistence type="inferred from homology"/>
<reference evidence="4" key="1">
    <citation type="submission" date="2016-06" db="EMBL/GenBank/DDBJ databases">
        <authorList>
            <person name="Cuomo C."/>
            <person name="Litvintseva A."/>
            <person name="Heitman J."/>
            <person name="Chen Y."/>
            <person name="Sun S."/>
            <person name="Springer D."/>
            <person name="Dromer F."/>
            <person name="Young S."/>
            <person name="Zeng Q."/>
            <person name="Chapman S."/>
            <person name="Gujja S."/>
            <person name="Saif S."/>
            <person name="Birren B."/>
        </authorList>
    </citation>
    <scope>NUCLEOTIDE SEQUENCE</scope>
    <source>
        <strain evidence="4">CBS 7841</strain>
    </source>
</reference>
<dbReference type="Proteomes" id="UP000094043">
    <property type="component" value="Chromosome 2"/>
</dbReference>
<dbReference type="GeneID" id="91086112"/>
<comment type="similarity">
    <text evidence="1">Belongs to the TRIAP1/MDM35 family.</text>
</comment>
<dbReference type="InterPro" id="IPR007918">
    <property type="entry name" value="MDM35_apoptosis"/>
</dbReference>